<evidence type="ECO:0000313" key="2">
    <source>
        <dbReference type="EMBL" id="EHP93991.1"/>
    </source>
</evidence>
<feature type="region of interest" description="Disordered" evidence="1">
    <location>
        <begin position="1"/>
        <end position="231"/>
    </location>
</feature>
<feature type="compositionally biased region" description="Basic and acidic residues" evidence="1">
    <location>
        <begin position="114"/>
        <end position="131"/>
    </location>
</feature>
<feature type="compositionally biased region" description="Basic and acidic residues" evidence="1">
    <location>
        <begin position="210"/>
        <end position="231"/>
    </location>
</feature>
<dbReference type="Proteomes" id="UP000004382">
    <property type="component" value="Unassembled WGS sequence"/>
</dbReference>
<organism evidence="2 3">
    <name type="scientific">Methylorubrum extorquens DSM 13060</name>
    <dbReference type="NCBI Taxonomy" id="882800"/>
    <lineage>
        <taxon>Bacteria</taxon>
        <taxon>Pseudomonadati</taxon>
        <taxon>Pseudomonadota</taxon>
        <taxon>Alphaproteobacteria</taxon>
        <taxon>Hyphomicrobiales</taxon>
        <taxon>Methylobacteriaceae</taxon>
        <taxon>Methylorubrum</taxon>
    </lineage>
</organism>
<evidence type="ECO:0000256" key="1">
    <source>
        <dbReference type="SAM" id="MobiDB-lite"/>
    </source>
</evidence>
<reference evidence="2 3" key="1">
    <citation type="submission" date="2011-09" db="EMBL/GenBank/DDBJ databases">
        <title>The draft genome of Methylobacterium extorquens DSM 13060.</title>
        <authorList>
            <consortium name="US DOE Joint Genome Institute (JGI-PGF)"/>
            <person name="Lucas S."/>
            <person name="Han J."/>
            <person name="Lapidus A."/>
            <person name="Cheng J.-F."/>
            <person name="Goodwin L."/>
            <person name="Pitluck S."/>
            <person name="Peters L."/>
            <person name="Land M.L."/>
            <person name="Hauser L."/>
            <person name="Koskimaki J."/>
            <person name="Halonen O."/>
            <person name="Pirttila A."/>
            <person name="Frank C."/>
            <person name="Woyke T.J."/>
        </authorList>
    </citation>
    <scope>NUCLEOTIDE SEQUENCE [LARGE SCALE GENOMIC DNA]</scope>
    <source>
        <strain evidence="2 3">DSM 13060</strain>
    </source>
</reference>
<protein>
    <submittedName>
        <fullName evidence="2">Uncharacterized protein</fullName>
    </submittedName>
</protein>
<accession>H1KEP7</accession>
<proteinExistence type="predicted"/>
<dbReference type="AlphaFoldDB" id="H1KEP7"/>
<comment type="caution">
    <text evidence="2">The sequence shown here is derived from an EMBL/GenBank/DDBJ whole genome shotgun (WGS) entry which is preliminary data.</text>
</comment>
<feature type="compositionally biased region" description="Basic and acidic residues" evidence="1">
    <location>
        <begin position="72"/>
        <end position="106"/>
    </location>
</feature>
<evidence type="ECO:0000313" key="3">
    <source>
        <dbReference type="Proteomes" id="UP000004382"/>
    </source>
</evidence>
<name>H1KEP7_METEX</name>
<feature type="compositionally biased region" description="Low complexity" evidence="1">
    <location>
        <begin position="1"/>
        <end position="17"/>
    </location>
</feature>
<dbReference type="EMBL" id="AGJK01000018">
    <property type="protein sequence ID" value="EHP93991.1"/>
    <property type="molecule type" value="Genomic_DNA"/>
</dbReference>
<sequence length="231" mass="25917">MQGQSRPVRQRSQPRVSASGNRVSGRAERALGTRIEGDVGEAEQERRRHDRSRRPEESAGPREGLAPQQQFLRDRGQHHDEGEPQAEHRRVQEGRETDPATEIHVECRRRRRHPGDVDHRPEREQQPEPPHRQTGFQGAGQSEPLAPGGAAGPGGEPDHERGHQHLPQGVHHDAAPGHLRQGQPRARGGVRERVDAEPQIAADTYDEDGEAARQKQDGEWDRDEQQHPAEP</sequence>
<feature type="compositionally biased region" description="Basic and acidic residues" evidence="1">
    <location>
        <begin position="25"/>
        <end position="60"/>
    </location>
</feature>
<gene>
    <name evidence="2" type="ORF">MetexDRAFT_1109</name>
</gene>